<name>A0A8K0JUS9_LADFU</name>
<evidence type="ECO:0000313" key="2">
    <source>
        <dbReference type="EMBL" id="KAG8222729.1"/>
    </source>
</evidence>
<dbReference type="AlphaFoldDB" id="A0A8K0JUS9"/>
<comment type="caution">
    <text evidence="2">The sequence shown here is derived from an EMBL/GenBank/DDBJ whole genome shotgun (WGS) entry which is preliminary data.</text>
</comment>
<gene>
    <name evidence="2" type="ORF">J437_LFUL008125</name>
</gene>
<dbReference type="Proteomes" id="UP000792457">
    <property type="component" value="Unassembled WGS sequence"/>
</dbReference>
<evidence type="ECO:0000313" key="3">
    <source>
        <dbReference type="Proteomes" id="UP000792457"/>
    </source>
</evidence>
<reference evidence="2" key="2">
    <citation type="submission" date="2017-10" db="EMBL/GenBank/DDBJ databases">
        <title>Ladona fulva Genome sequencing and assembly.</title>
        <authorList>
            <person name="Murali S."/>
            <person name="Richards S."/>
            <person name="Bandaranaike D."/>
            <person name="Bellair M."/>
            <person name="Blankenburg K."/>
            <person name="Chao H."/>
            <person name="Dinh H."/>
            <person name="Doddapaneni H."/>
            <person name="Dugan-Rocha S."/>
            <person name="Elkadiri S."/>
            <person name="Gnanaolivu R."/>
            <person name="Hernandez B."/>
            <person name="Skinner E."/>
            <person name="Javaid M."/>
            <person name="Lee S."/>
            <person name="Li M."/>
            <person name="Ming W."/>
            <person name="Munidasa M."/>
            <person name="Muniz J."/>
            <person name="Nguyen L."/>
            <person name="Hughes D."/>
            <person name="Osuji N."/>
            <person name="Pu L.-L."/>
            <person name="Puazo M."/>
            <person name="Qu C."/>
            <person name="Quiroz J."/>
            <person name="Raj R."/>
            <person name="Weissenberger G."/>
            <person name="Xin Y."/>
            <person name="Zou X."/>
            <person name="Han Y."/>
            <person name="Worley K."/>
            <person name="Muzny D."/>
            <person name="Gibbs R."/>
        </authorList>
    </citation>
    <scope>NUCLEOTIDE SEQUENCE</scope>
    <source>
        <strain evidence="2">Sampled in the wild</strain>
    </source>
</reference>
<accession>A0A8K0JUS9</accession>
<feature type="region of interest" description="Disordered" evidence="1">
    <location>
        <begin position="22"/>
        <end position="53"/>
    </location>
</feature>
<proteinExistence type="predicted"/>
<protein>
    <submittedName>
        <fullName evidence="2">Uncharacterized protein</fullName>
    </submittedName>
</protein>
<sequence>MGHFARECFTNLPPFVLETEVLPALPPEPSPPSTHPNPPQPPHSPSYHLLRQGLLPPPPTESFSITKAKNMATLLWVMTMVTCSVSSIETPHKTANLWTLALDIDVSHYIEAVSQLMSDAQAIRKDLHMPNIHTQGIDEQNKKDCASHQASGHGGKYHLFSLTKKAQTLDKISRTNKELLIELEDLDKKTESIMVTTVKAHSLEDAENVFVDKAQRMLGFITRNTKNFKNIQTIKILYCSLVRPLLELSSPVWSPYYSVHIKAHERIQNRFLKLINFKLVAFGVQFRILGQPPEQRLTSTAVGYERPRKPQLEHAFRDLIQWKNKDEDIKGSSDFQRSDGDENDTTPPIVEDILRILDEDLPDDVIECILIPSNQSEALREGTIAIDREDNKEGSTPTRVAKILLQNPRTCYSLSE</sequence>
<reference evidence="2" key="1">
    <citation type="submission" date="2013-04" db="EMBL/GenBank/DDBJ databases">
        <authorList>
            <person name="Qu J."/>
            <person name="Murali S.C."/>
            <person name="Bandaranaike D."/>
            <person name="Bellair M."/>
            <person name="Blankenburg K."/>
            <person name="Chao H."/>
            <person name="Dinh H."/>
            <person name="Doddapaneni H."/>
            <person name="Downs B."/>
            <person name="Dugan-Rocha S."/>
            <person name="Elkadiri S."/>
            <person name="Gnanaolivu R.D."/>
            <person name="Hernandez B."/>
            <person name="Javaid M."/>
            <person name="Jayaseelan J.C."/>
            <person name="Lee S."/>
            <person name="Li M."/>
            <person name="Ming W."/>
            <person name="Munidasa M."/>
            <person name="Muniz J."/>
            <person name="Nguyen L."/>
            <person name="Ongeri F."/>
            <person name="Osuji N."/>
            <person name="Pu L.-L."/>
            <person name="Puazo M."/>
            <person name="Qu C."/>
            <person name="Quiroz J."/>
            <person name="Raj R."/>
            <person name="Weissenberger G."/>
            <person name="Xin Y."/>
            <person name="Zou X."/>
            <person name="Han Y."/>
            <person name="Richards S."/>
            <person name="Worley K."/>
            <person name="Muzny D."/>
            <person name="Gibbs R."/>
        </authorList>
    </citation>
    <scope>NUCLEOTIDE SEQUENCE</scope>
    <source>
        <strain evidence="2">Sampled in the wild</strain>
    </source>
</reference>
<dbReference type="EMBL" id="KZ308143">
    <property type="protein sequence ID" value="KAG8222729.1"/>
    <property type="molecule type" value="Genomic_DNA"/>
</dbReference>
<keyword evidence="3" id="KW-1185">Reference proteome</keyword>
<dbReference type="OrthoDB" id="6777438at2759"/>
<evidence type="ECO:0000256" key="1">
    <source>
        <dbReference type="SAM" id="MobiDB-lite"/>
    </source>
</evidence>
<organism evidence="2 3">
    <name type="scientific">Ladona fulva</name>
    <name type="common">Scarce chaser dragonfly</name>
    <name type="synonym">Libellula fulva</name>
    <dbReference type="NCBI Taxonomy" id="123851"/>
    <lineage>
        <taxon>Eukaryota</taxon>
        <taxon>Metazoa</taxon>
        <taxon>Ecdysozoa</taxon>
        <taxon>Arthropoda</taxon>
        <taxon>Hexapoda</taxon>
        <taxon>Insecta</taxon>
        <taxon>Pterygota</taxon>
        <taxon>Palaeoptera</taxon>
        <taxon>Odonata</taxon>
        <taxon>Epiprocta</taxon>
        <taxon>Anisoptera</taxon>
        <taxon>Libelluloidea</taxon>
        <taxon>Libellulidae</taxon>
        <taxon>Ladona</taxon>
    </lineage>
</organism>
<feature type="compositionally biased region" description="Pro residues" evidence="1">
    <location>
        <begin position="24"/>
        <end position="44"/>
    </location>
</feature>